<gene>
    <name evidence="1" type="ORF">SIID45300_02408</name>
</gene>
<comment type="caution">
    <text evidence="1">The sequence shown here is derived from an EMBL/GenBank/DDBJ whole genome shotgun (WGS) entry which is preliminary data.</text>
</comment>
<evidence type="ECO:0000313" key="2">
    <source>
        <dbReference type="Proteomes" id="UP001628193"/>
    </source>
</evidence>
<dbReference type="EMBL" id="BAAFGK010000004">
    <property type="protein sequence ID" value="GAB0058068.1"/>
    <property type="molecule type" value="Genomic_DNA"/>
</dbReference>
<organism evidence="1 2">
    <name type="scientific">Candidatus Magnetaquiglobus chichijimensis</name>
    <dbReference type="NCBI Taxonomy" id="3141448"/>
    <lineage>
        <taxon>Bacteria</taxon>
        <taxon>Pseudomonadati</taxon>
        <taxon>Pseudomonadota</taxon>
        <taxon>Magnetococcia</taxon>
        <taxon>Magnetococcales</taxon>
        <taxon>Candidatus Magnetaquicoccaceae</taxon>
        <taxon>Candidatus Magnetaquiglobus</taxon>
    </lineage>
</organism>
<name>A0ABQ0CAZ0_9PROT</name>
<reference evidence="1 2" key="1">
    <citation type="submission" date="2024-09" db="EMBL/GenBank/DDBJ databases">
        <title>Draft genome sequence of Candidatus Magnetaquicoccaceae bacterium FCR-1.</title>
        <authorList>
            <person name="Shimoshige H."/>
            <person name="Shimamura S."/>
            <person name="Taoka A."/>
            <person name="Kobayashi H."/>
            <person name="Maekawa T."/>
        </authorList>
    </citation>
    <scope>NUCLEOTIDE SEQUENCE [LARGE SCALE GENOMIC DNA]</scope>
    <source>
        <strain evidence="1 2">FCR-1</strain>
    </source>
</reference>
<accession>A0ABQ0CAZ0</accession>
<sequence>MAHATDEMDRSTLEFFACAEVSARWERGFLSHLFGWAPYLGEFGLLSSRSVTPVGSRHPTGLFATKGDALHAGEVYREACRRRVADCDLNDARDCIGQQGVQQSPLNSSE</sequence>
<dbReference type="RefSeq" id="WP_420905748.1">
    <property type="nucleotide sequence ID" value="NZ_BAAFGK010000004.1"/>
</dbReference>
<evidence type="ECO:0000313" key="1">
    <source>
        <dbReference type="EMBL" id="GAB0058068.1"/>
    </source>
</evidence>
<protein>
    <submittedName>
        <fullName evidence="1">Uncharacterized protein</fullName>
    </submittedName>
</protein>
<proteinExistence type="predicted"/>
<dbReference type="Proteomes" id="UP001628193">
    <property type="component" value="Unassembled WGS sequence"/>
</dbReference>
<keyword evidence="2" id="KW-1185">Reference proteome</keyword>